<dbReference type="Pfam" id="PF00005">
    <property type="entry name" value="ABC_tran"/>
    <property type="match status" value="1"/>
</dbReference>
<dbReference type="InterPro" id="IPR003593">
    <property type="entry name" value="AAA+_ATPase"/>
</dbReference>
<reference evidence="6 7" key="1">
    <citation type="submission" date="2020-08" db="EMBL/GenBank/DDBJ databases">
        <title>Sequencing the genomes of 1000 actinobacteria strains.</title>
        <authorList>
            <person name="Klenk H.-P."/>
        </authorList>
    </citation>
    <scope>NUCLEOTIDE SEQUENCE [LARGE SCALE GENOMIC DNA]</scope>
    <source>
        <strain evidence="6 7">DSM 45784</strain>
    </source>
</reference>
<dbReference type="RefSeq" id="WP_184885450.1">
    <property type="nucleotide sequence ID" value="NZ_BOOV01000011.1"/>
</dbReference>
<dbReference type="PROSITE" id="PS50893">
    <property type="entry name" value="ABC_TRANSPORTER_2"/>
    <property type="match status" value="1"/>
</dbReference>
<keyword evidence="2" id="KW-0813">Transport</keyword>
<dbReference type="GO" id="GO:0055085">
    <property type="term" value="P:transmembrane transport"/>
    <property type="evidence" value="ECO:0007669"/>
    <property type="project" value="UniProtKB-ARBA"/>
</dbReference>
<keyword evidence="7" id="KW-1185">Reference proteome</keyword>
<dbReference type="GO" id="GO:0016887">
    <property type="term" value="F:ATP hydrolysis activity"/>
    <property type="evidence" value="ECO:0007669"/>
    <property type="project" value="InterPro"/>
</dbReference>
<accession>A0A7W7DEA8</accession>
<comment type="similarity">
    <text evidence="1">Belongs to the ABC transporter superfamily.</text>
</comment>
<evidence type="ECO:0000313" key="7">
    <source>
        <dbReference type="Proteomes" id="UP000542210"/>
    </source>
</evidence>
<dbReference type="AlphaFoldDB" id="A0A7W7DEA8"/>
<proteinExistence type="inferred from homology"/>
<dbReference type="GO" id="GO:0015833">
    <property type="term" value="P:peptide transport"/>
    <property type="evidence" value="ECO:0007669"/>
    <property type="project" value="InterPro"/>
</dbReference>
<dbReference type="InterPro" id="IPR027417">
    <property type="entry name" value="P-loop_NTPase"/>
</dbReference>
<dbReference type="PANTHER" id="PTHR43776">
    <property type="entry name" value="TRANSPORT ATP-BINDING PROTEIN"/>
    <property type="match status" value="1"/>
</dbReference>
<gene>
    <name evidence="6" type="ORF">BJ982_005964</name>
</gene>
<dbReference type="EMBL" id="JACHND010000001">
    <property type="protein sequence ID" value="MBB4704420.1"/>
    <property type="molecule type" value="Genomic_DNA"/>
</dbReference>
<dbReference type="CDD" id="cd03257">
    <property type="entry name" value="ABC_NikE_OppD_transporters"/>
    <property type="match status" value="1"/>
</dbReference>
<sequence length="260" mass="28342">MLTVGGLGKTYGRVAVLHDVGLEVGPGEAVGLIGVSGAGKTTLARCVVGQESPTRGEVRWDGALVRRSLWRSRGERAWRRHIQMVFQDPRAALDPRWTVARSLMEPMRNLRPDLARGDEALADLLGQVGLDAGHLRRYPHELSTGQCQRVCVARALAPEPRLLVLDEPLSALDLPVQAQIVGLLKGLARRRGLSYLFISHDIAAVGELCRRVLVLEAGRVVEEGRARDVLTRPAHPYTRALVTDTPVLRATPRPPAGPGR</sequence>
<keyword evidence="3" id="KW-0547">Nucleotide-binding</keyword>
<evidence type="ECO:0000259" key="5">
    <source>
        <dbReference type="PROSITE" id="PS50893"/>
    </source>
</evidence>
<dbReference type="SUPFAM" id="SSF52540">
    <property type="entry name" value="P-loop containing nucleoside triphosphate hydrolases"/>
    <property type="match status" value="1"/>
</dbReference>
<dbReference type="InterPro" id="IPR003439">
    <property type="entry name" value="ABC_transporter-like_ATP-bd"/>
</dbReference>
<protein>
    <submittedName>
        <fullName evidence="6">ABC-type glutathione transport system ATPase component</fullName>
    </submittedName>
</protein>
<comment type="caution">
    <text evidence="6">The sequence shown here is derived from an EMBL/GenBank/DDBJ whole genome shotgun (WGS) entry which is preliminary data.</text>
</comment>
<evidence type="ECO:0000256" key="2">
    <source>
        <dbReference type="ARBA" id="ARBA00022448"/>
    </source>
</evidence>
<evidence type="ECO:0000256" key="4">
    <source>
        <dbReference type="ARBA" id="ARBA00022840"/>
    </source>
</evidence>
<dbReference type="Proteomes" id="UP000542210">
    <property type="component" value="Unassembled WGS sequence"/>
</dbReference>
<dbReference type="PANTHER" id="PTHR43776:SF7">
    <property type="entry name" value="D,D-DIPEPTIDE TRANSPORT ATP-BINDING PROTEIN DDPF-RELATED"/>
    <property type="match status" value="1"/>
</dbReference>
<evidence type="ECO:0000256" key="3">
    <source>
        <dbReference type="ARBA" id="ARBA00022741"/>
    </source>
</evidence>
<evidence type="ECO:0000313" key="6">
    <source>
        <dbReference type="EMBL" id="MBB4704420.1"/>
    </source>
</evidence>
<dbReference type="GO" id="GO:0005524">
    <property type="term" value="F:ATP binding"/>
    <property type="evidence" value="ECO:0007669"/>
    <property type="project" value="UniProtKB-KW"/>
</dbReference>
<dbReference type="SMART" id="SM00382">
    <property type="entry name" value="AAA"/>
    <property type="match status" value="1"/>
</dbReference>
<dbReference type="Gene3D" id="3.40.50.300">
    <property type="entry name" value="P-loop containing nucleotide triphosphate hydrolases"/>
    <property type="match status" value="1"/>
</dbReference>
<dbReference type="Pfam" id="PF08352">
    <property type="entry name" value="oligo_HPY"/>
    <property type="match status" value="1"/>
</dbReference>
<evidence type="ECO:0000256" key="1">
    <source>
        <dbReference type="ARBA" id="ARBA00005417"/>
    </source>
</evidence>
<name>A0A7W7DEA8_9ACTN</name>
<organism evidence="6 7">
    <name type="scientific">Sphaerisporangium siamense</name>
    <dbReference type="NCBI Taxonomy" id="795645"/>
    <lineage>
        <taxon>Bacteria</taxon>
        <taxon>Bacillati</taxon>
        <taxon>Actinomycetota</taxon>
        <taxon>Actinomycetes</taxon>
        <taxon>Streptosporangiales</taxon>
        <taxon>Streptosporangiaceae</taxon>
        <taxon>Sphaerisporangium</taxon>
    </lineage>
</organism>
<feature type="domain" description="ABC transporter" evidence="5">
    <location>
        <begin position="2"/>
        <end position="242"/>
    </location>
</feature>
<dbReference type="InterPro" id="IPR050319">
    <property type="entry name" value="ABC_transp_ATP-bind"/>
</dbReference>
<dbReference type="InterPro" id="IPR013563">
    <property type="entry name" value="Oligopep_ABC_C"/>
</dbReference>
<keyword evidence="4" id="KW-0067">ATP-binding</keyword>